<protein>
    <recommendedName>
        <fullName evidence="4">DUF1746 domain-containing protein</fullName>
    </recommendedName>
</protein>
<dbReference type="STRING" id="742152.A0A2H3JET5"/>
<dbReference type="EMBL" id="KB468053">
    <property type="protein sequence ID" value="PCH40055.1"/>
    <property type="molecule type" value="Genomic_DNA"/>
</dbReference>
<organism evidence="2 3">
    <name type="scientific">Wolfiporia cocos (strain MD-104)</name>
    <name type="common">Brown rot fungus</name>
    <dbReference type="NCBI Taxonomy" id="742152"/>
    <lineage>
        <taxon>Eukaryota</taxon>
        <taxon>Fungi</taxon>
        <taxon>Dikarya</taxon>
        <taxon>Basidiomycota</taxon>
        <taxon>Agaricomycotina</taxon>
        <taxon>Agaricomycetes</taxon>
        <taxon>Polyporales</taxon>
        <taxon>Phaeolaceae</taxon>
        <taxon>Wolfiporia</taxon>
    </lineage>
</organism>
<keyword evidence="1" id="KW-0472">Membrane</keyword>
<proteinExistence type="predicted"/>
<dbReference type="OrthoDB" id="3358048at2759"/>
<dbReference type="Proteomes" id="UP000218811">
    <property type="component" value="Unassembled WGS sequence"/>
</dbReference>
<sequence>MSLRQRIPFRFSGDDNTDDADDTRILDEQEQEEVIAHLRAQSHASAQRDARLVQAVLALSCLLHIMFLLDQTHTSPLYVLLTAHTPPATSIPLAAPLTLLHVLLHVLLFLRLLPPTHP</sequence>
<feature type="transmembrane region" description="Helical" evidence="1">
    <location>
        <begin position="52"/>
        <end position="69"/>
    </location>
</feature>
<feature type="non-terminal residue" evidence="2">
    <location>
        <position position="118"/>
    </location>
</feature>
<evidence type="ECO:0000256" key="1">
    <source>
        <dbReference type="SAM" id="Phobius"/>
    </source>
</evidence>
<feature type="transmembrane region" description="Helical" evidence="1">
    <location>
        <begin position="89"/>
        <end position="113"/>
    </location>
</feature>
<evidence type="ECO:0000313" key="2">
    <source>
        <dbReference type="EMBL" id="PCH40055.1"/>
    </source>
</evidence>
<dbReference type="OMA" id="HIMFLLD"/>
<keyword evidence="3" id="KW-1185">Reference proteome</keyword>
<evidence type="ECO:0000313" key="3">
    <source>
        <dbReference type="Proteomes" id="UP000218811"/>
    </source>
</evidence>
<gene>
    <name evidence="2" type="ORF">WOLCODRAFT_162055</name>
</gene>
<keyword evidence="1" id="KW-1133">Transmembrane helix</keyword>
<evidence type="ECO:0008006" key="4">
    <source>
        <dbReference type="Google" id="ProtNLM"/>
    </source>
</evidence>
<keyword evidence="1" id="KW-0812">Transmembrane</keyword>
<accession>A0A2H3JET5</accession>
<dbReference type="AlphaFoldDB" id="A0A2H3JET5"/>
<reference evidence="2 3" key="1">
    <citation type="journal article" date="2012" name="Science">
        <title>The Paleozoic origin of enzymatic lignin decomposition reconstructed from 31 fungal genomes.</title>
        <authorList>
            <person name="Floudas D."/>
            <person name="Binder M."/>
            <person name="Riley R."/>
            <person name="Barry K."/>
            <person name="Blanchette R.A."/>
            <person name="Henrissat B."/>
            <person name="Martinez A.T."/>
            <person name="Otillar R."/>
            <person name="Spatafora J.W."/>
            <person name="Yadav J.S."/>
            <person name="Aerts A."/>
            <person name="Benoit I."/>
            <person name="Boyd A."/>
            <person name="Carlson A."/>
            <person name="Copeland A."/>
            <person name="Coutinho P.M."/>
            <person name="de Vries R.P."/>
            <person name="Ferreira P."/>
            <person name="Findley K."/>
            <person name="Foster B."/>
            <person name="Gaskell J."/>
            <person name="Glotzer D."/>
            <person name="Gorecki P."/>
            <person name="Heitman J."/>
            <person name="Hesse C."/>
            <person name="Hori C."/>
            <person name="Igarashi K."/>
            <person name="Jurgens J.A."/>
            <person name="Kallen N."/>
            <person name="Kersten P."/>
            <person name="Kohler A."/>
            <person name="Kuees U."/>
            <person name="Kumar T.K.A."/>
            <person name="Kuo A."/>
            <person name="LaButti K."/>
            <person name="Larrondo L.F."/>
            <person name="Lindquist E."/>
            <person name="Ling A."/>
            <person name="Lombard V."/>
            <person name="Lucas S."/>
            <person name="Lundell T."/>
            <person name="Martin R."/>
            <person name="McLaughlin D.J."/>
            <person name="Morgenstern I."/>
            <person name="Morin E."/>
            <person name="Murat C."/>
            <person name="Nagy L.G."/>
            <person name="Nolan M."/>
            <person name="Ohm R.A."/>
            <person name="Patyshakuliyeva A."/>
            <person name="Rokas A."/>
            <person name="Ruiz-Duenas F.J."/>
            <person name="Sabat G."/>
            <person name="Salamov A."/>
            <person name="Samejima M."/>
            <person name="Schmutz J."/>
            <person name="Slot J.C."/>
            <person name="St John F."/>
            <person name="Stenlid J."/>
            <person name="Sun H."/>
            <person name="Sun S."/>
            <person name="Syed K."/>
            <person name="Tsang A."/>
            <person name="Wiebenga A."/>
            <person name="Young D."/>
            <person name="Pisabarro A."/>
            <person name="Eastwood D.C."/>
            <person name="Martin F."/>
            <person name="Cullen D."/>
            <person name="Grigoriev I.V."/>
            <person name="Hibbett D.S."/>
        </authorList>
    </citation>
    <scope>NUCLEOTIDE SEQUENCE [LARGE SCALE GENOMIC DNA]</scope>
    <source>
        <strain evidence="2 3">MD-104</strain>
    </source>
</reference>
<name>A0A2H3JET5_WOLCO</name>